<dbReference type="OrthoDB" id="5657095at2"/>
<keyword evidence="4" id="KW-0732">Signal</keyword>
<accession>A0A1I4S295</accession>
<keyword evidence="1" id="KW-0677">Repeat</keyword>
<dbReference type="AlphaFoldDB" id="A0A1I4S295"/>
<reference evidence="6" key="1">
    <citation type="submission" date="2016-10" db="EMBL/GenBank/DDBJ databases">
        <authorList>
            <person name="Varghese N."/>
            <person name="Submissions S."/>
        </authorList>
    </citation>
    <scope>NUCLEOTIDE SEQUENCE [LARGE SCALE GENOMIC DNA]</scope>
    <source>
        <strain evidence="6">XJ109</strain>
    </source>
</reference>
<evidence type="ECO:0000313" key="5">
    <source>
        <dbReference type="EMBL" id="SFM58666.1"/>
    </source>
</evidence>
<organism evidence="5 6">
    <name type="scientific">Algoriella xinjiangensis</name>
    <dbReference type="NCBI Taxonomy" id="684065"/>
    <lineage>
        <taxon>Bacteria</taxon>
        <taxon>Pseudomonadati</taxon>
        <taxon>Bacteroidota</taxon>
        <taxon>Flavobacteriia</taxon>
        <taxon>Flavobacteriales</taxon>
        <taxon>Weeksellaceae</taxon>
        <taxon>Algoriella</taxon>
    </lineage>
</organism>
<protein>
    <submittedName>
        <fullName evidence="5">Uncharacterized protein</fullName>
    </submittedName>
</protein>
<dbReference type="Gene3D" id="1.25.40.20">
    <property type="entry name" value="Ankyrin repeat-containing domain"/>
    <property type="match status" value="1"/>
</dbReference>
<sequence>MKKYTIIFAFLFALNIVTAQDLFSASRSNNIAEIEQLIADGNDVNEANERGFTPLILAVYNNNKEAAKVLLAKGANPQDKSGNTALMGASFRGFSEIATLLIENKTDINQINFSGASALIFAATFGQNEIAKQLITNGADLTLSDSRGKTAKDHAIMQDNKEMISLLSQ</sequence>
<name>A0A1I4S295_9FLAO</name>
<dbReference type="Pfam" id="PF00023">
    <property type="entry name" value="Ank"/>
    <property type="match status" value="1"/>
</dbReference>
<evidence type="ECO:0000313" key="6">
    <source>
        <dbReference type="Proteomes" id="UP000199149"/>
    </source>
</evidence>
<evidence type="ECO:0000256" key="3">
    <source>
        <dbReference type="PROSITE-ProRule" id="PRU00023"/>
    </source>
</evidence>
<dbReference type="STRING" id="684065.SAMN05421738_10119"/>
<dbReference type="Proteomes" id="UP000199149">
    <property type="component" value="Unassembled WGS sequence"/>
</dbReference>
<dbReference type="SMART" id="SM00248">
    <property type="entry name" value="ANK"/>
    <property type="match status" value="3"/>
</dbReference>
<dbReference type="EMBL" id="FOUZ01000001">
    <property type="protein sequence ID" value="SFM58666.1"/>
    <property type="molecule type" value="Genomic_DNA"/>
</dbReference>
<dbReference type="PANTHER" id="PTHR24189">
    <property type="entry name" value="MYOTROPHIN"/>
    <property type="match status" value="1"/>
</dbReference>
<dbReference type="RefSeq" id="WP_092905319.1">
    <property type="nucleotide sequence ID" value="NZ_FOUZ01000001.1"/>
</dbReference>
<dbReference type="SUPFAM" id="SSF48403">
    <property type="entry name" value="Ankyrin repeat"/>
    <property type="match status" value="1"/>
</dbReference>
<feature type="repeat" description="ANK" evidence="3">
    <location>
        <begin position="81"/>
        <end position="113"/>
    </location>
</feature>
<evidence type="ECO:0000256" key="1">
    <source>
        <dbReference type="ARBA" id="ARBA00022737"/>
    </source>
</evidence>
<feature type="repeat" description="ANK" evidence="3">
    <location>
        <begin position="114"/>
        <end position="146"/>
    </location>
</feature>
<proteinExistence type="predicted"/>
<feature type="signal peptide" evidence="4">
    <location>
        <begin position="1"/>
        <end position="19"/>
    </location>
</feature>
<dbReference type="PANTHER" id="PTHR24189:SF50">
    <property type="entry name" value="ANKYRIN REPEAT AND SOCS BOX PROTEIN 2"/>
    <property type="match status" value="1"/>
</dbReference>
<keyword evidence="2 3" id="KW-0040">ANK repeat</keyword>
<dbReference type="PROSITE" id="PS50297">
    <property type="entry name" value="ANK_REP_REGION"/>
    <property type="match status" value="2"/>
</dbReference>
<evidence type="ECO:0000256" key="2">
    <source>
        <dbReference type="ARBA" id="ARBA00023043"/>
    </source>
</evidence>
<dbReference type="InterPro" id="IPR002110">
    <property type="entry name" value="Ankyrin_rpt"/>
</dbReference>
<feature type="chain" id="PRO_5011693569" evidence="4">
    <location>
        <begin position="20"/>
        <end position="169"/>
    </location>
</feature>
<dbReference type="PROSITE" id="PS50088">
    <property type="entry name" value="ANK_REPEAT"/>
    <property type="match status" value="3"/>
</dbReference>
<gene>
    <name evidence="5" type="ORF">SAMN05421738_10119</name>
</gene>
<evidence type="ECO:0000256" key="4">
    <source>
        <dbReference type="SAM" id="SignalP"/>
    </source>
</evidence>
<keyword evidence="6" id="KW-1185">Reference proteome</keyword>
<feature type="repeat" description="ANK" evidence="3">
    <location>
        <begin position="50"/>
        <end position="82"/>
    </location>
</feature>
<dbReference type="InterPro" id="IPR036770">
    <property type="entry name" value="Ankyrin_rpt-contain_sf"/>
</dbReference>
<dbReference type="Pfam" id="PF12796">
    <property type="entry name" value="Ank_2"/>
    <property type="match status" value="1"/>
</dbReference>
<dbReference type="InterPro" id="IPR050745">
    <property type="entry name" value="Multifunctional_regulatory"/>
</dbReference>